<evidence type="ECO:0000256" key="1">
    <source>
        <dbReference type="ARBA" id="ARBA00000451"/>
    </source>
</evidence>
<feature type="domain" description="Peptidase C50" evidence="5">
    <location>
        <begin position="360"/>
        <end position="456"/>
    </location>
</feature>
<evidence type="ECO:0000259" key="5">
    <source>
        <dbReference type="PROSITE" id="PS51700"/>
    </source>
</evidence>
<comment type="caution">
    <text evidence="6">The sequence shown here is derived from an EMBL/GenBank/DDBJ whole genome shotgun (WGS) entry which is preliminary data.</text>
</comment>
<dbReference type="GO" id="GO:0004197">
    <property type="term" value="F:cysteine-type endopeptidase activity"/>
    <property type="evidence" value="ECO:0007669"/>
    <property type="project" value="InterPro"/>
</dbReference>
<protein>
    <recommendedName>
        <fullName evidence="2">separase</fullName>
        <ecNumber evidence="2">3.4.22.49</ecNumber>
    </recommendedName>
</protein>
<reference evidence="6 7" key="1">
    <citation type="journal article" date="2024" name="BMC Genomics">
        <title>De novo assembly and annotation of Popillia japonica's genome with initial clues to its potential as an invasive pest.</title>
        <authorList>
            <person name="Cucini C."/>
            <person name="Boschi S."/>
            <person name="Funari R."/>
            <person name="Cardaioli E."/>
            <person name="Iannotti N."/>
            <person name="Marturano G."/>
            <person name="Paoli F."/>
            <person name="Bruttini M."/>
            <person name="Carapelli A."/>
            <person name="Frati F."/>
            <person name="Nardi F."/>
        </authorList>
    </citation>
    <scope>NUCLEOTIDE SEQUENCE [LARGE SCALE GENOMIC DNA]</scope>
    <source>
        <strain evidence="6">DMR45628</strain>
    </source>
</reference>
<dbReference type="PANTHER" id="PTHR12792">
    <property type="entry name" value="EXTRA SPINDLE POLES 1-RELATED"/>
    <property type="match status" value="1"/>
</dbReference>
<comment type="catalytic activity">
    <reaction evidence="1">
        <text>All bonds known to be hydrolyzed by this endopeptidase have arginine in P1 and an acidic residue in P4. P6 is often occupied by an acidic residue or by a hydroxy-amino-acid residue, the phosphorylation of which enhances cleavage.</text>
        <dbReference type="EC" id="3.4.22.49"/>
    </reaction>
</comment>
<evidence type="ECO:0000313" key="6">
    <source>
        <dbReference type="EMBL" id="KAK9696525.1"/>
    </source>
</evidence>
<evidence type="ECO:0000256" key="2">
    <source>
        <dbReference type="ARBA" id="ARBA00012489"/>
    </source>
</evidence>
<name>A0AAW1J135_POPJA</name>
<sequence length="569" mass="65825">MEIDEISTLLNDLSSIHFSPGPVYQNVERKKALLQSDELTSIYHLTESHAPGLRYKAIYRYEKNMQSECDNKHISINKMNIDFNCKDTSVERNIAKMLEKVKEMPKEWVIVQLTPECNPNENFETSPDVRYTNALHAPIDKISGKPIGIRQEMESIITDNKKSFADIKVNHHKTEFFTSYMDKHVYQKARYTINNRLKNLVKDIEDIWFKEWRCLFAGKLMNGGEQDLSEKLDALLLNCQIDHVSEKIKCILKCLMRCTNYLKIAEMKQILQYCFPNNRELYINLSKCINELTQNNTFSGYKRHPIILVIDEQLDTLPWEMLDVLQDHPVSRMPSLDFTYALFKEHEDSIVDGVKVGIDSRKGKYIINPGLDLKRMEVRLHNFYKYWTPHWNGIVGTAPSCEEFEELLLNSDIFSYNGHGNGSQYFSSDKIQRLRINSVVVLFGCGSVKYVNLGPQVEMFGSNQMYLIACSPCLVGMLWEVTDVDTDILATEFWSTWLPNDSKVHWKHIDKKKWESVGEIEPASMVEATNLLESNEPELLRVLCKAKKCARQFLTQASCVARGIPVKIK</sequence>
<organism evidence="6 7">
    <name type="scientific">Popillia japonica</name>
    <name type="common">Japanese beetle</name>
    <dbReference type="NCBI Taxonomy" id="7064"/>
    <lineage>
        <taxon>Eukaryota</taxon>
        <taxon>Metazoa</taxon>
        <taxon>Ecdysozoa</taxon>
        <taxon>Arthropoda</taxon>
        <taxon>Hexapoda</taxon>
        <taxon>Insecta</taxon>
        <taxon>Pterygota</taxon>
        <taxon>Neoptera</taxon>
        <taxon>Endopterygota</taxon>
        <taxon>Coleoptera</taxon>
        <taxon>Polyphaga</taxon>
        <taxon>Scarabaeiformia</taxon>
        <taxon>Scarabaeidae</taxon>
        <taxon>Rutelinae</taxon>
        <taxon>Popillia</taxon>
    </lineage>
</organism>
<gene>
    <name evidence="6" type="ORF">QE152_g31522</name>
</gene>
<evidence type="ECO:0000256" key="4">
    <source>
        <dbReference type="ARBA" id="ARBA00022829"/>
    </source>
</evidence>
<evidence type="ECO:0000256" key="3">
    <source>
        <dbReference type="ARBA" id="ARBA00022801"/>
    </source>
</evidence>
<dbReference type="GO" id="GO:0051307">
    <property type="term" value="P:meiotic chromosome separation"/>
    <property type="evidence" value="ECO:0007669"/>
    <property type="project" value="TreeGrafter"/>
</dbReference>
<dbReference type="EMBL" id="JASPKY010000448">
    <property type="protein sequence ID" value="KAK9696525.1"/>
    <property type="molecule type" value="Genomic_DNA"/>
</dbReference>
<keyword evidence="7" id="KW-1185">Reference proteome</keyword>
<dbReference type="GO" id="GO:0072686">
    <property type="term" value="C:mitotic spindle"/>
    <property type="evidence" value="ECO:0007669"/>
    <property type="project" value="TreeGrafter"/>
</dbReference>
<keyword evidence="3" id="KW-0378">Hydrolase</keyword>
<dbReference type="InterPro" id="IPR005314">
    <property type="entry name" value="Peptidase_C50"/>
</dbReference>
<dbReference type="InterPro" id="IPR030397">
    <property type="entry name" value="SEPARIN_core_dom"/>
</dbReference>
<dbReference type="AlphaFoldDB" id="A0AAW1J135"/>
<dbReference type="GO" id="GO:0005737">
    <property type="term" value="C:cytoplasm"/>
    <property type="evidence" value="ECO:0007669"/>
    <property type="project" value="TreeGrafter"/>
</dbReference>
<dbReference type="Pfam" id="PF03568">
    <property type="entry name" value="Separin_C"/>
    <property type="match status" value="1"/>
</dbReference>
<dbReference type="PROSITE" id="PS51700">
    <property type="entry name" value="SEPARIN"/>
    <property type="match status" value="1"/>
</dbReference>
<dbReference type="EC" id="3.4.22.49" evidence="2"/>
<dbReference type="GO" id="GO:0006508">
    <property type="term" value="P:proteolysis"/>
    <property type="evidence" value="ECO:0007669"/>
    <property type="project" value="InterPro"/>
</dbReference>
<dbReference type="PANTHER" id="PTHR12792:SF0">
    <property type="entry name" value="SEPARIN"/>
    <property type="match status" value="1"/>
</dbReference>
<dbReference type="Proteomes" id="UP001458880">
    <property type="component" value="Unassembled WGS sequence"/>
</dbReference>
<evidence type="ECO:0000313" key="7">
    <source>
        <dbReference type="Proteomes" id="UP001458880"/>
    </source>
</evidence>
<proteinExistence type="predicted"/>
<accession>A0AAW1J135</accession>
<keyword evidence="4" id="KW-0159">Chromosome partition</keyword>
<dbReference type="GO" id="GO:0005634">
    <property type="term" value="C:nucleus"/>
    <property type="evidence" value="ECO:0007669"/>
    <property type="project" value="InterPro"/>
</dbReference>